<sequence length="482" mass="53884">MRGQKFNALPAWVKRLSRFDLTLTICTALLLFISVTYIHGVGEQVQGFLADYGTKQIRWILIGTILSLIIAAVDYNYLGHFWWQIYLFGIFMLIAVLLFGQTINGAKSWIKVGSITLQTAEIAKPTTIVALAYFASQAHRKLSEFWHVIPVIFIGFFPAFLVGLQPDFGSASTFIPITIAVLFVAGIRKRYIIYPIIAIAIMTPALYFMLQDHQKKRIDVFIHPVSHPIAIARARKLGEKNELPIHCLEKMELMRSPYKYIDELILIKKTALQKNIEYKKIPKILSSSRPDKSFLYELKKNEIPLTKEEYYPNTKAFVSLKQFYLAEGWHARQSILSIGSGGLKGKGIGKSTQVRLGFLPQTVSTTDSLYAVIAEEGGFIIGSLVILLQLGLFVSALRIACYAQNPFGKYMAISIAVLFLYHTYINVGMAMGVAPLIGIPLPFISYGGSSIVSALICIGILQSIYIHRKGIESADKLTELKS</sequence>
<name>A0ABY7VZ45_9BACT</name>
<reference evidence="9 10" key="1">
    <citation type="submission" date="2023-02" db="EMBL/GenBank/DDBJ databases">
        <title>Genome sequence of Lentisphaera profundi SAORIC-696.</title>
        <authorList>
            <person name="Kim e."/>
            <person name="Cho J.-C."/>
            <person name="Choi A."/>
            <person name="Kang I."/>
        </authorList>
    </citation>
    <scope>NUCLEOTIDE SEQUENCE [LARGE SCALE GENOMIC DNA]</scope>
    <source>
        <strain evidence="9 10">SAORIC-696</strain>
    </source>
</reference>
<evidence type="ECO:0000313" key="9">
    <source>
        <dbReference type="EMBL" id="WDE99064.1"/>
    </source>
</evidence>
<feature type="transmembrane region" description="Helical" evidence="8">
    <location>
        <begin position="59"/>
        <end position="78"/>
    </location>
</feature>
<dbReference type="Pfam" id="PF01098">
    <property type="entry name" value="FTSW_RODA_SPOVE"/>
    <property type="match status" value="2"/>
</dbReference>
<feature type="transmembrane region" description="Helical" evidence="8">
    <location>
        <begin position="85"/>
        <end position="103"/>
    </location>
</feature>
<feature type="transmembrane region" description="Helical" evidence="8">
    <location>
        <begin position="168"/>
        <end position="185"/>
    </location>
</feature>
<proteinExistence type="predicted"/>
<dbReference type="PANTHER" id="PTHR30474">
    <property type="entry name" value="CELL CYCLE PROTEIN"/>
    <property type="match status" value="1"/>
</dbReference>
<protein>
    <recommendedName>
        <fullName evidence="7">Cell wall polymerase</fullName>
    </recommendedName>
    <alternativeName>
        <fullName evidence="6">Peptidoglycan polymerase</fullName>
    </alternativeName>
</protein>
<feature type="transmembrane region" description="Helical" evidence="8">
    <location>
        <begin position="379"/>
        <end position="400"/>
    </location>
</feature>
<dbReference type="EMBL" id="CP117812">
    <property type="protein sequence ID" value="WDE99064.1"/>
    <property type="molecule type" value="Genomic_DNA"/>
</dbReference>
<gene>
    <name evidence="9" type="ORF">PQO03_14600</name>
</gene>
<dbReference type="PROSITE" id="PS00428">
    <property type="entry name" value="FTSW_RODA_SPOVE"/>
    <property type="match status" value="1"/>
</dbReference>
<organism evidence="9 10">
    <name type="scientific">Lentisphaera profundi</name>
    <dbReference type="NCBI Taxonomy" id="1658616"/>
    <lineage>
        <taxon>Bacteria</taxon>
        <taxon>Pseudomonadati</taxon>
        <taxon>Lentisphaerota</taxon>
        <taxon>Lentisphaeria</taxon>
        <taxon>Lentisphaerales</taxon>
        <taxon>Lentisphaeraceae</taxon>
        <taxon>Lentisphaera</taxon>
    </lineage>
</organism>
<feature type="transmembrane region" description="Helical" evidence="8">
    <location>
        <begin position="115"/>
        <end position="133"/>
    </location>
</feature>
<evidence type="ECO:0000256" key="8">
    <source>
        <dbReference type="SAM" id="Phobius"/>
    </source>
</evidence>
<keyword evidence="3" id="KW-0133">Cell shape</keyword>
<keyword evidence="2 8" id="KW-0812">Transmembrane</keyword>
<evidence type="ECO:0000256" key="2">
    <source>
        <dbReference type="ARBA" id="ARBA00022692"/>
    </source>
</evidence>
<keyword evidence="10" id="KW-1185">Reference proteome</keyword>
<evidence type="ECO:0000256" key="7">
    <source>
        <dbReference type="ARBA" id="ARBA00033270"/>
    </source>
</evidence>
<feature type="transmembrane region" description="Helical" evidence="8">
    <location>
        <begin position="21"/>
        <end position="39"/>
    </location>
</feature>
<accession>A0ABY7VZ45</accession>
<dbReference type="Proteomes" id="UP001214250">
    <property type="component" value="Chromosome 2"/>
</dbReference>
<keyword evidence="4 8" id="KW-1133">Transmembrane helix</keyword>
<dbReference type="RefSeq" id="WP_274153926.1">
    <property type="nucleotide sequence ID" value="NZ_CP117812.1"/>
</dbReference>
<feature type="transmembrane region" description="Helical" evidence="8">
    <location>
        <begin position="145"/>
        <end position="162"/>
    </location>
</feature>
<dbReference type="InterPro" id="IPR001182">
    <property type="entry name" value="FtsW/RodA"/>
</dbReference>
<feature type="transmembrane region" description="Helical" evidence="8">
    <location>
        <begin position="443"/>
        <end position="466"/>
    </location>
</feature>
<evidence type="ECO:0000256" key="4">
    <source>
        <dbReference type="ARBA" id="ARBA00022989"/>
    </source>
</evidence>
<evidence type="ECO:0000256" key="6">
    <source>
        <dbReference type="ARBA" id="ARBA00032370"/>
    </source>
</evidence>
<dbReference type="InterPro" id="IPR018365">
    <property type="entry name" value="Cell_cycle_FtsW-rel_CS"/>
</dbReference>
<keyword evidence="5 8" id="KW-0472">Membrane</keyword>
<evidence type="ECO:0000256" key="3">
    <source>
        <dbReference type="ARBA" id="ARBA00022960"/>
    </source>
</evidence>
<evidence type="ECO:0000256" key="5">
    <source>
        <dbReference type="ARBA" id="ARBA00023136"/>
    </source>
</evidence>
<feature type="transmembrane region" description="Helical" evidence="8">
    <location>
        <begin position="192"/>
        <end position="210"/>
    </location>
</feature>
<evidence type="ECO:0000313" key="10">
    <source>
        <dbReference type="Proteomes" id="UP001214250"/>
    </source>
</evidence>
<evidence type="ECO:0000256" key="1">
    <source>
        <dbReference type="ARBA" id="ARBA00004141"/>
    </source>
</evidence>
<comment type="subcellular location">
    <subcellularLocation>
        <location evidence="1">Membrane</location>
        <topology evidence="1">Multi-pass membrane protein</topology>
    </subcellularLocation>
</comment>
<feature type="transmembrane region" description="Helical" evidence="8">
    <location>
        <begin position="412"/>
        <end position="437"/>
    </location>
</feature>